<dbReference type="InterPro" id="IPR045255">
    <property type="entry name" value="RanBP1-like"/>
</dbReference>
<feature type="compositionally biased region" description="Polar residues" evidence="1">
    <location>
        <begin position="199"/>
        <end position="210"/>
    </location>
</feature>
<keyword evidence="3" id="KW-1185">Reference proteome</keyword>
<feature type="region of interest" description="Disordered" evidence="1">
    <location>
        <begin position="277"/>
        <end position="316"/>
    </location>
</feature>
<feature type="region of interest" description="Disordered" evidence="1">
    <location>
        <begin position="169"/>
        <end position="260"/>
    </location>
</feature>
<reference evidence="2" key="1">
    <citation type="submission" date="2023-10" db="EMBL/GenBank/DDBJ databases">
        <title>Genome assembly of Pristionchus species.</title>
        <authorList>
            <person name="Yoshida K."/>
            <person name="Sommer R.J."/>
        </authorList>
    </citation>
    <scope>NUCLEOTIDE SEQUENCE</scope>
    <source>
        <strain evidence="2">RS5133</strain>
    </source>
</reference>
<dbReference type="Proteomes" id="UP001432322">
    <property type="component" value="Unassembled WGS sequence"/>
</dbReference>
<dbReference type="PANTHER" id="PTHR23138:SF141">
    <property type="entry name" value="NUCLEAR PORE COMPLEX PROTEIN NUP50"/>
    <property type="match status" value="1"/>
</dbReference>
<proteinExistence type="predicted"/>
<dbReference type="AlphaFoldDB" id="A0AAV5VLD5"/>
<gene>
    <name evidence="2" type="ORF">PFISCL1PPCAC_10762</name>
</gene>
<dbReference type="EMBL" id="BTSY01000003">
    <property type="protein sequence ID" value="GMT19465.1"/>
    <property type="molecule type" value="Genomic_DNA"/>
</dbReference>
<organism evidence="2 3">
    <name type="scientific">Pristionchus fissidentatus</name>
    <dbReference type="NCBI Taxonomy" id="1538716"/>
    <lineage>
        <taxon>Eukaryota</taxon>
        <taxon>Metazoa</taxon>
        <taxon>Ecdysozoa</taxon>
        <taxon>Nematoda</taxon>
        <taxon>Chromadorea</taxon>
        <taxon>Rhabditida</taxon>
        <taxon>Rhabditina</taxon>
        <taxon>Diplogasteromorpha</taxon>
        <taxon>Diplogasteroidea</taxon>
        <taxon>Neodiplogasteridae</taxon>
        <taxon>Pristionchus</taxon>
    </lineage>
</organism>
<dbReference type="CDD" id="cd13170">
    <property type="entry name" value="RanBD_NUP50"/>
    <property type="match status" value="1"/>
</dbReference>
<dbReference type="SUPFAM" id="SSF50729">
    <property type="entry name" value="PH domain-like"/>
    <property type="match status" value="1"/>
</dbReference>
<dbReference type="Gene3D" id="2.30.29.30">
    <property type="entry name" value="Pleckstrin-homology domain (PH domain)/Phosphotyrosine-binding domain (PTB)"/>
    <property type="match status" value="1"/>
</dbReference>
<evidence type="ECO:0000313" key="3">
    <source>
        <dbReference type="Proteomes" id="UP001432322"/>
    </source>
</evidence>
<comment type="caution">
    <text evidence="2">The sequence shown here is derived from an EMBL/GenBank/DDBJ whole genome shotgun (WGS) entry which is preliminary data.</text>
</comment>
<evidence type="ECO:0000313" key="2">
    <source>
        <dbReference type="EMBL" id="GMT19465.1"/>
    </source>
</evidence>
<feature type="compositionally biased region" description="Low complexity" evidence="1">
    <location>
        <begin position="300"/>
        <end position="311"/>
    </location>
</feature>
<protein>
    <recommendedName>
        <fullName evidence="4">RanBD1 domain-containing protein</fullName>
    </recommendedName>
</protein>
<dbReference type="PANTHER" id="PTHR23138">
    <property type="entry name" value="RAN BINDING PROTEIN"/>
    <property type="match status" value="1"/>
</dbReference>
<dbReference type="InterPro" id="IPR011993">
    <property type="entry name" value="PH-like_dom_sf"/>
</dbReference>
<accession>A0AAV5VLD5</accession>
<feature type="region of interest" description="Disordered" evidence="1">
    <location>
        <begin position="92"/>
        <end position="125"/>
    </location>
</feature>
<dbReference type="GO" id="GO:0006606">
    <property type="term" value="P:protein import into nucleus"/>
    <property type="evidence" value="ECO:0007669"/>
    <property type="project" value="TreeGrafter"/>
</dbReference>
<evidence type="ECO:0008006" key="4">
    <source>
        <dbReference type="Google" id="ProtNLM"/>
    </source>
</evidence>
<sequence length="476" mass="49954">MARDESSVTTLSFEKRTQLLNAKLAILNRDFVRFLCDEVGKDAEIDLTPTVNSYVENVNDLRRMYDLGTGKEGGEKRDGDIVRKKVTARRRLKGEGETTRVGDLTTPSVPHTPQLKMSTPAGSSAPTKLDMTVDISAISPFGGFAAAAAAKIIDKDDTLKALPPTIGAPSAGAGGRKRAIRGGGPLGDGESVVFRGNSEGDSTSVATPTITVKPPPIDFQLPKGNAGFWGAKPKEADKKEEKKEEKKVEEKKEESKPFTFGGSVPKFTGFNFGGVASSSSTPADSTPKLPSGGGFNLFGSTTAPPSSSSTPVLSFGSKPTGGMPLAFPSLAPATTAAAATATGAATTQGADGDEEGEYVPPKVEVVENKEDDAKISVKCAVFKLEGKEYAKLGVGQLYVKENEGKSSLLVRAATATGTIWVNNRVDSTMKTEMAADDKIRVSVPVSASEIKTFVIRIGTKEDAAKILKMLKDGGAK</sequence>
<name>A0AAV5VLD5_9BILA</name>
<feature type="compositionally biased region" description="Low complexity" evidence="1">
    <location>
        <begin position="277"/>
        <end position="287"/>
    </location>
</feature>
<feature type="compositionally biased region" description="Basic and acidic residues" evidence="1">
    <location>
        <begin position="232"/>
        <end position="256"/>
    </location>
</feature>
<feature type="compositionally biased region" description="Polar residues" evidence="1">
    <location>
        <begin position="105"/>
        <end position="125"/>
    </location>
</feature>
<evidence type="ECO:0000256" key="1">
    <source>
        <dbReference type="SAM" id="MobiDB-lite"/>
    </source>
</evidence>